<feature type="compositionally biased region" description="Polar residues" evidence="1">
    <location>
        <begin position="28"/>
        <end position="43"/>
    </location>
</feature>
<evidence type="ECO:0000313" key="3">
    <source>
        <dbReference type="EMBL" id="GIQ67158.1"/>
    </source>
</evidence>
<evidence type="ECO:0000256" key="1">
    <source>
        <dbReference type="SAM" id="MobiDB-lite"/>
    </source>
</evidence>
<gene>
    <name evidence="3" type="primary">yhcN</name>
    <name evidence="3" type="ORF">PACILC2_57260</name>
</gene>
<keyword evidence="3" id="KW-0449">Lipoprotein</keyword>
<comment type="caution">
    <text evidence="3">The sequence shown here is derived from an EMBL/GenBank/DDBJ whole genome shotgun (WGS) entry which is preliminary data.</text>
</comment>
<feature type="region of interest" description="Disordered" evidence="1">
    <location>
        <begin position="28"/>
        <end position="67"/>
    </location>
</feature>
<keyword evidence="2" id="KW-0732">Signal</keyword>
<dbReference type="InterPro" id="IPR019076">
    <property type="entry name" value="Spore_lipoprot_YhcN/YlaJ-like"/>
</dbReference>
<evidence type="ECO:0000313" key="4">
    <source>
        <dbReference type="Proteomes" id="UP000680304"/>
    </source>
</evidence>
<organism evidence="3 4">
    <name type="scientific">Paenibacillus cisolokensis</name>
    <dbReference type="NCBI Taxonomy" id="1658519"/>
    <lineage>
        <taxon>Bacteria</taxon>
        <taxon>Bacillati</taxon>
        <taxon>Bacillota</taxon>
        <taxon>Bacilli</taxon>
        <taxon>Bacillales</taxon>
        <taxon>Paenibacillaceae</taxon>
        <taxon>Paenibacillus</taxon>
    </lineage>
</organism>
<dbReference type="EMBL" id="BOVJ01000270">
    <property type="protein sequence ID" value="GIQ67158.1"/>
    <property type="molecule type" value="Genomic_DNA"/>
</dbReference>
<dbReference type="NCBIfam" id="TIGR02898">
    <property type="entry name" value="spore_YhcN_YlaJ"/>
    <property type="match status" value="1"/>
</dbReference>
<reference evidence="3 4" key="1">
    <citation type="submission" date="2021-04" db="EMBL/GenBank/DDBJ databases">
        <title>Draft genome sequence of Paenibacillus cisolokensis, LC2-13A.</title>
        <authorList>
            <person name="Uke A."/>
            <person name="Chhe C."/>
            <person name="Baramee S."/>
            <person name="Kosugi A."/>
        </authorList>
    </citation>
    <scope>NUCLEOTIDE SEQUENCE [LARGE SCALE GENOMIC DNA]</scope>
    <source>
        <strain evidence="3 4">LC2-13A</strain>
    </source>
</reference>
<feature type="chain" id="PRO_5045709461" evidence="2">
    <location>
        <begin position="22"/>
        <end position="182"/>
    </location>
</feature>
<dbReference type="Proteomes" id="UP000680304">
    <property type="component" value="Unassembled WGS sequence"/>
</dbReference>
<dbReference type="InterPro" id="IPR014247">
    <property type="entry name" value="Spore_lipoprot_YhcN/YlaJ"/>
</dbReference>
<feature type="signal peptide" evidence="2">
    <location>
        <begin position="1"/>
        <end position="21"/>
    </location>
</feature>
<name>A0ABQ4NGN1_9BACL</name>
<dbReference type="PROSITE" id="PS51257">
    <property type="entry name" value="PROKAR_LIPOPROTEIN"/>
    <property type="match status" value="1"/>
</dbReference>
<evidence type="ECO:0000256" key="2">
    <source>
        <dbReference type="SAM" id="SignalP"/>
    </source>
</evidence>
<protein>
    <submittedName>
        <fullName evidence="3">Lipoprotein YhcN</fullName>
    </submittedName>
</protein>
<sequence>MVKRSYTRIASALMIASLLLAAGCTTNRPNGQNPVNPNNTGNRAVQPLSRDNAGTDGYRANRDANNRANDAEERIEIADKAAENITKIKGVHTANVLVTRRNAYVAAALDPNQKKLTREIEDQIADKVRAVDPDIQNVYVSTNPQFVDRVNNYVKDVQQGHPVAGFVAEFNEIVQRLFPNPR</sequence>
<dbReference type="Pfam" id="PF09580">
    <property type="entry name" value="Spore_YhcN_YlaJ"/>
    <property type="match status" value="1"/>
</dbReference>
<accession>A0ABQ4NGN1</accession>
<proteinExistence type="predicted"/>
<keyword evidence="4" id="KW-1185">Reference proteome</keyword>